<keyword evidence="2" id="KW-0812">Transmembrane</keyword>
<evidence type="ECO:0000256" key="1">
    <source>
        <dbReference type="SAM" id="MobiDB-lite"/>
    </source>
</evidence>
<dbReference type="InterPro" id="IPR045584">
    <property type="entry name" value="Pilin-like"/>
</dbReference>
<evidence type="ECO:0000256" key="2">
    <source>
        <dbReference type="SAM" id="Phobius"/>
    </source>
</evidence>
<dbReference type="AlphaFoldDB" id="A0A518AX03"/>
<keyword evidence="5" id="KW-1185">Reference proteome</keyword>
<dbReference type="Pfam" id="PF07963">
    <property type="entry name" value="N_methyl"/>
    <property type="match status" value="1"/>
</dbReference>
<dbReference type="Proteomes" id="UP000317093">
    <property type="component" value="Chromosome"/>
</dbReference>
<protein>
    <recommendedName>
        <fullName evidence="3">DUF1559 domain-containing protein</fullName>
    </recommendedName>
</protein>
<dbReference type="SUPFAM" id="SSF54523">
    <property type="entry name" value="Pili subunits"/>
    <property type="match status" value="1"/>
</dbReference>
<dbReference type="OrthoDB" id="259596at2"/>
<evidence type="ECO:0000313" key="5">
    <source>
        <dbReference type="Proteomes" id="UP000317093"/>
    </source>
</evidence>
<feature type="domain" description="DUF1559" evidence="3">
    <location>
        <begin position="40"/>
        <end position="318"/>
    </location>
</feature>
<evidence type="ECO:0000259" key="3">
    <source>
        <dbReference type="Pfam" id="PF07596"/>
    </source>
</evidence>
<sequence length="337" mass="35815">MDVRLEAYGEKRSAGFTLVELLVVIAIIGVMIALLLPAVQQARESARRIQCQSRLRQLGIALHNYHEAHATFPPGAVTASSVPQSNWCRYPGRTNPNPGNVGAPWTVLILPYLDEQARYDRFNFEGEFHRLLDDTGAADEAGNPENIPPTRRSLSKFQCPSDPNTGPASLASSYNGCQGGGPSPHCSNGGGLRAFYINGVLYPDSRITLGAIQDGTANVFLLGETKYNLQPGGRASSDGRYFSWASSIRVAGGSSAPTGITAAALPINAIEGDGNRIDTAFANSGVQHRSFSSFHDGGCHFAMGDGSVRFLGDHVDLEVFQQLGQRADGKPLGGGGL</sequence>
<keyword evidence="2" id="KW-1133">Transmembrane helix</keyword>
<dbReference type="Gene3D" id="3.30.700.10">
    <property type="entry name" value="Glycoprotein, Type 4 Pilin"/>
    <property type="match status" value="1"/>
</dbReference>
<keyword evidence="2" id="KW-0472">Membrane</keyword>
<accession>A0A518AX03</accession>
<feature type="transmembrane region" description="Helical" evidence="2">
    <location>
        <begin position="15"/>
        <end position="39"/>
    </location>
</feature>
<organism evidence="4 5">
    <name type="scientific">Kolteria novifilia</name>
    <dbReference type="NCBI Taxonomy" id="2527975"/>
    <lineage>
        <taxon>Bacteria</taxon>
        <taxon>Pseudomonadati</taxon>
        <taxon>Planctomycetota</taxon>
        <taxon>Planctomycetia</taxon>
        <taxon>Kolteriales</taxon>
        <taxon>Kolteriaceae</taxon>
        <taxon>Kolteria</taxon>
    </lineage>
</organism>
<dbReference type="InterPro" id="IPR027558">
    <property type="entry name" value="Pre_pil_HX9DG_C"/>
</dbReference>
<dbReference type="PANTHER" id="PTHR30093">
    <property type="entry name" value="GENERAL SECRETION PATHWAY PROTEIN G"/>
    <property type="match status" value="1"/>
</dbReference>
<dbReference type="RefSeq" id="WP_145253337.1">
    <property type="nucleotide sequence ID" value="NZ_CP036279.1"/>
</dbReference>
<reference evidence="4 5" key="1">
    <citation type="submission" date="2019-02" db="EMBL/GenBank/DDBJ databases">
        <title>Deep-cultivation of Planctomycetes and their phenomic and genomic characterization uncovers novel biology.</title>
        <authorList>
            <person name="Wiegand S."/>
            <person name="Jogler M."/>
            <person name="Boedeker C."/>
            <person name="Pinto D."/>
            <person name="Vollmers J."/>
            <person name="Rivas-Marin E."/>
            <person name="Kohn T."/>
            <person name="Peeters S.H."/>
            <person name="Heuer A."/>
            <person name="Rast P."/>
            <person name="Oberbeckmann S."/>
            <person name="Bunk B."/>
            <person name="Jeske O."/>
            <person name="Meyerdierks A."/>
            <person name="Storesund J.E."/>
            <person name="Kallscheuer N."/>
            <person name="Luecker S."/>
            <person name="Lage O.M."/>
            <person name="Pohl T."/>
            <person name="Merkel B.J."/>
            <person name="Hornburger P."/>
            <person name="Mueller R.-W."/>
            <person name="Bruemmer F."/>
            <person name="Labrenz M."/>
            <person name="Spormann A.M."/>
            <person name="Op den Camp H."/>
            <person name="Overmann J."/>
            <person name="Amann R."/>
            <person name="Jetten M.S.M."/>
            <person name="Mascher T."/>
            <person name="Medema M.H."/>
            <person name="Devos D.P."/>
            <person name="Kaster A.-K."/>
            <person name="Ovreas L."/>
            <person name="Rohde M."/>
            <person name="Galperin M.Y."/>
            <person name="Jogler C."/>
        </authorList>
    </citation>
    <scope>NUCLEOTIDE SEQUENCE [LARGE SCALE GENOMIC DNA]</scope>
    <source>
        <strain evidence="4 5">Pan216</strain>
    </source>
</reference>
<dbReference type="NCBIfam" id="TIGR02532">
    <property type="entry name" value="IV_pilin_GFxxxE"/>
    <property type="match status" value="1"/>
</dbReference>
<dbReference type="InterPro" id="IPR011453">
    <property type="entry name" value="DUF1559"/>
</dbReference>
<gene>
    <name evidence="4" type="ORF">Pan216_00970</name>
</gene>
<dbReference type="InterPro" id="IPR012902">
    <property type="entry name" value="N_methyl_site"/>
</dbReference>
<name>A0A518AX03_9BACT</name>
<dbReference type="EMBL" id="CP036279">
    <property type="protein sequence ID" value="QDU59269.1"/>
    <property type="molecule type" value="Genomic_DNA"/>
</dbReference>
<dbReference type="Pfam" id="PF07596">
    <property type="entry name" value="SBP_bac_10"/>
    <property type="match status" value="1"/>
</dbReference>
<dbReference type="KEGG" id="knv:Pan216_00970"/>
<evidence type="ECO:0000313" key="4">
    <source>
        <dbReference type="EMBL" id="QDU59269.1"/>
    </source>
</evidence>
<feature type="compositionally biased region" description="Polar residues" evidence="1">
    <location>
        <begin position="155"/>
        <end position="167"/>
    </location>
</feature>
<dbReference type="PROSITE" id="PS00409">
    <property type="entry name" value="PROKAR_NTER_METHYL"/>
    <property type="match status" value="1"/>
</dbReference>
<dbReference type="PANTHER" id="PTHR30093:SF2">
    <property type="entry name" value="TYPE II SECRETION SYSTEM PROTEIN H"/>
    <property type="match status" value="1"/>
</dbReference>
<dbReference type="NCBIfam" id="TIGR04294">
    <property type="entry name" value="pre_pil_HX9DG"/>
    <property type="match status" value="1"/>
</dbReference>
<feature type="region of interest" description="Disordered" evidence="1">
    <location>
        <begin position="135"/>
        <end position="167"/>
    </location>
</feature>
<proteinExistence type="predicted"/>